<dbReference type="InterPro" id="IPR009100">
    <property type="entry name" value="AcylCoA_DH/oxidase_NM_dom_sf"/>
</dbReference>
<dbReference type="InterPro" id="IPR036250">
    <property type="entry name" value="AcylCo_DH-like_C"/>
</dbReference>
<accession>A0A938B1C7</accession>
<evidence type="ECO:0000313" key="6">
    <source>
        <dbReference type="EMBL" id="MBM3222764.1"/>
    </source>
</evidence>
<dbReference type="Pfam" id="PF08028">
    <property type="entry name" value="Acyl-CoA_dh_2"/>
    <property type="match status" value="1"/>
</dbReference>
<evidence type="ECO:0000256" key="2">
    <source>
        <dbReference type="ARBA" id="ARBA00023002"/>
    </source>
</evidence>
<feature type="domain" description="Acyl-CoA dehydrogenase/oxidase N-terminal" evidence="4">
    <location>
        <begin position="26"/>
        <end position="96"/>
    </location>
</feature>
<dbReference type="Gene3D" id="1.20.140.10">
    <property type="entry name" value="Butyryl-CoA Dehydrogenase, subunit A, domain 3"/>
    <property type="match status" value="1"/>
</dbReference>
<dbReference type="Pfam" id="PF02770">
    <property type="entry name" value="Acyl-CoA_dh_M"/>
    <property type="match status" value="1"/>
</dbReference>
<dbReference type="GO" id="GO:0050660">
    <property type="term" value="F:flavin adenine dinucleotide binding"/>
    <property type="evidence" value="ECO:0007669"/>
    <property type="project" value="InterPro"/>
</dbReference>
<dbReference type="AlphaFoldDB" id="A0A938B1C7"/>
<dbReference type="EMBL" id="VGLS01000052">
    <property type="protein sequence ID" value="MBM3222764.1"/>
    <property type="molecule type" value="Genomic_DNA"/>
</dbReference>
<dbReference type="PANTHER" id="PTHR43884">
    <property type="entry name" value="ACYL-COA DEHYDROGENASE"/>
    <property type="match status" value="1"/>
</dbReference>
<keyword evidence="1" id="KW-0285">Flavoprotein</keyword>
<proteinExistence type="predicted"/>
<evidence type="ECO:0000256" key="1">
    <source>
        <dbReference type="ARBA" id="ARBA00022630"/>
    </source>
</evidence>
<dbReference type="InterPro" id="IPR037069">
    <property type="entry name" value="AcylCoA_DH/ox_N_sf"/>
</dbReference>
<reference evidence="6" key="1">
    <citation type="submission" date="2019-03" db="EMBL/GenBank/DDBJ databases">
        <title>Lake Tanganyika Metagenome-Assembled Genomes (MAGs).</title>
        <authorList>
            <person name="Tran P."/>
        </authorList>
    </citation>
    <scope>NUCLEOTIDE SEQUENCE</scope>
    <source>
        <strain evidence="6">K_DeepCast_65m_m2_066</strain>
    </source>
</reference>
<dbReference type="InterPro" id="IPR006091">
    <property type="entry name" value="Acyl-CoA_Oxase/DH_mid-dom"/>
</dbReference>
<gene>
    <name evidence="6" type="ORF">FJZ47_03030</name>
</gene>
<dbReference type="InterPro" id="IPR046373">
    <property type="entry name" value="Acyl-CoA_Oxase/DH_mid-dom_sf"/>
</dbReference>
<dbReference type="Gene3D" id="1.10.540.10">
    <property type="entry name" value="Acyl-CoA dehydrogenase/oxidase, N-terminal domain"/>
    <property type="match status" value="1"/>
</dbReference>
<dbReference type="CDD" id="cd00567">
    <property type="entry name" value="ACAD"/>
    <property type="match status" value="1"/>
</dbReference>
<dbReference type="Gene3D" id="2.40.110.10">
    <property type="entry name" value="Butyryl-CoA Dehydrogenase, subunit A, domain 2"/>
    <property type="match status" value="1"/>
</dbReference>
<evidence type="ECO:0000259" key="5">
    <source>
        <dbReference type="Pfam" id="PF08028"/>
    </source>
</evidence>
<dbReference type="SUPFAM" id="SSF47203">
    <property type="entry name" value="Acyl-CoA dehydrogenase C-terminal domain-like"/>
    <property type="match status" value="1"/>
</dbReference>
<dbReference type="GO" id="GO:0003995">
    <property type="term" value="F:acyl-CoA dehydrogenase activity"/>
    <property type="evidence" value="ECO:0007669"/>
    <property type="project" value="TreeGrafter"/>
</dbReference>
<dbReference type="InterPro" id="IPR013786">
    <property type="entry name" value="AcylCoA_DH/ox_N"/>
</dbReference>
<dbReference type="Proteomes" id="UP000712673">
    <property type="component" value="Unassembled WGS sequence"/>
</dbReference>
<dbReference type="PANTHER" id="PTHR43884:SF25">
    <property type="entry name" value="ACYL-COA DEHYDROGENASE YDBM-RELATED"/>
    <property type="match status" value="1"/>
</dbReference>
<evidence type="ECO:0000313" key="7">
    <source>
        <dbReference type="Proteomes" id="UP000712673"/>
    </source>
</evidence>
<protein>
    <submittedName>
        <fullName evidence="6">Acyl-CoA dehydrogenase</fullName>
    </submittedName>
</protein>
<name>A0A938B1C7_UNCTE</name>
<evidence type="ECO:0000259" key="4">
    <source>
        <dbReference type="Pfam" id="PF02771"/>
    </source>
</evidence>
<dbReference type="SUPFAM" id="SSF56645">
    <property type="entry name" value="Acyl-CoA dehydrogenase NM domain-like"/>
    <property type="match status" value="1"/>
</dbReference>
<dbReference type="PIRSF" id="PIRSF016578">
    <property type="entry name" value="HsaA"/>
    <property type="match status" value="1"/>
</dbReference>
<dbReference type="InterPro" id="IPR013107">
    <property type="entry name" value="Acyl-CoA_DH_C"/>
</dbReference>
<sequence length="417" mass="44651">MSIIFELCPGTAAGKRLVALAEDHARDFATRAAQHDREGSFPFENIAAMQRSGLMAACVPTELGGLGVESVHDYVIAINRLGRGDGSTALAANMHNFRTWFMARAWQLARATGDAMQAEKTAQMLRQISAGEVIICAIASEPGTDLLHPFVEATRVNGGWLLNGRKSFCTLSAAATLLGVICRFSNAKGELRLALASVPHTSAGVEITHNWDALGMRASGSHDVVFTHCFVTDTALVDSGPWGAFTDRFLAANGVAMLGLTAAFLGIAEAARDSAVALVTTRRKAPGNRLLAERPLVQQTIAEIEIELAAARATLERTTMTADTLYQQASASSPTLETLHQLMKDIQCTKWFVTRAAISIVDKAMTASGGAGYLNQHPLARWYRDVRAGPFMQPFAPHDAFEYIGKVTLGLDPAPGV</sequence>
<organism evidence="6 7">
    <name type="scientific">Tectimicrobiota bacterium</name>
    <dbReference type="NCBI Taxonomy" id="2528274"/>
    <lineage>
        <taxon>Bacteria</taxon>
        <taxon>Pseudomonadati</taxon>
        <taxon>Nitrospinota/Tectimicrobiota group</taxon>
        <taxon>Candidatus Tectimicrobiota</taxon>
    </lineage>
</organism>
<evidence type="ECO:0000259" key="3">
    <source>
        <dbReference type="Pfam" id="PF02770"/>
    </source>
</evidence>
<dbReference type="Pfam" id="PF02771">
    <property type="entry name" value="Acyl-CoA_dh_N"/>
    <property type="match status" value="1"/>
</dbReference>
<feature type="domain" description="Acyl-CoA dehydrogenase C-terminal" evidence="5">
    <location>
        <begin position="259"/>
        <end position="389"/>
    </location>
</feature>
<keyword evidence="2" id="KW-0560">Oxidoreductase</keyword>
<feature type="domain" description="Acyl-CoA oxidase/dehydrogenase middle" evidence="3">
    <location>
        <begin position="143"/>
        <end position="228"/>
    </location>
</feature>
<comment type="caution">
    <text evidence="6">The sequence shown here is derived from an EMBL/GenBank/DDBJ whole genome shotgun (WGS) entry which is preliminary data.</text>
</comment>